<keyword evidence="1" id="KW-0378">Hydrolase</keyword>
<dbReference type="EMBL" id="JAACJL010000016">
    <property type="protein sequence ID" value="KAF4619609.1"/>
    <property type="molecule type" value="Genomic_DNA"/>
</dbReference>
<keyword evidence="4" id="KW-1185">Reference proteome</keyword>
<proteinExistence type="predicted"/>
<dbReference type="InterPro" id="IPR029058">
    <property type="entry name" value="AB_hydrolase_fold"/>
</dbReference>
<name>A0A8H4QXX6_9AGAR</name>
<organism evidence="3 4">
    <name type="scientific">Agrocybe pediades</name>
    <dbReference type="NCBI Taxonomy" id="84607"/>
    <lineage>
        <taxon>Eukaryota</taxon>
        <taxon>Fungi</taxon>
        <taxon>Dikarya</taxon>
        <taxon>Basidiomycota</taxon>
        <taxon>Agaricomycotina</taxon>
        <taxon>Agaricomycetes</taxon>
        <taxon>Agaricomycetidae</taxon>
        <taxon>Agaricales</taxon>
        <taxon>Agaricineae</taxon>
        <taxon>Strophariaceae</taxon>
        <taxon>Agrocybe</taxon>
    </lineage>
</organism>
<feature type="domain" description="BD-FAE-like" evidence="2">
    <location>
        <begin position="22"/>
        <end position="139"/>
    </location>
</feature>
<dbReference type="InterPro" id="IPR049492">
    <property type="entry name" value="BD-FAE-like_dom"/>
</dbReference>
<dbReference type="GO" id="GO:0016787">
    <property type="term" value="F:hydrolase activity"/>
    <property type="evidence" value="ECO:0007669"/>
    <property type="project" value="UniProtKB-KW"/>
</dbReference>
<dbReference type="Proteomes" id="UP000521872">
    <property type="component" value="Unassembled WGS sequence"/>
</dbReference>
<comment type="caution">
    <text evidence="3">The sequence shown here is derived from an EMBL/GenBank/DDBJ whole genome shotgun (WGS) entry which is preliminary data.</text>
</comment>
<dbReference type="AlphaFoldDB" id="A0A8H4QXX6"/>
<dbReference type="Pfam" id="PF20434">
    <property type="entry name" value="BD-FAE"/>
    <property type="match status" value="1"/>
</dbReference>
<evidence type="ECO:0000313" key="4">
    <source>
        <dbReference type="Proteomes" id="UP000521872"/>
    </source>
</evidence>
<reference evidence="3 4" key="1">
    <citation type="submission" date="2019-12" db="EMBL/GenBank/DDBJ databases">
        <authorList>
            <person name="Floudas D."/>
            <person name="Bentzer J."/>
            <person name="Ahren D."/>
            <person name="Johansson T."/>
            <person name="Persson P."/>
            <person name="Tunlid A."/>
        </authorList>
    </citation>
    <scope>NUCLEOTIDE SEQUENCE [LARGE SCALE GENOMIC DNA]</scope>
    <source>
        <strain evidence="3 4">CBS 102.39</strain>
    </source>
</reference>
<protein>
    <recommendedName>
        <fullName evidence="2">BD-FAE-like domain-containing protein</fullName>
    </recommendedName>
</protein>
<dbReference type="PANTHER" id="PTHR48081">
    <property type="entry name" value="AB HYDROLASE SUPERFAMILY PROTEIN C4A8.06C"/>
    <property type="match status" value="1"/>
</dbReference>
<dbReference type="Gene3D" id="3.40.50.1820">
    <property type="entry name" value="alpha/beta hydrolase"/>
    <property type="match status" value="1"/>
</dbReference>
<evidence type="ECO:0000313" key="3">
    <source>
        <dbReference type="EMBL" id="KAF4619609.1"/>
    </source>
</evidence>
<dbReference type="PANTHER" id="PTHR48081:SF3">
    <property type="entry name" value="ALPHA_BETA HYDROLASE FOLD-3 DOMAIN-CONTAINING PROTEIN"/>
    <property type="match status" value="1"/>
</dbReference>
<gene>
    <name evidence="3" type="ORF">D9613_004823</name>
</gene>
<sequence length="353" mass="39319">MEKYNYKTLEYKRINGSQPVLLDVFFPPLASTDEVVALPVVVHFHGGGLVVGNRQSFMPIWLVDRVLALGYAFISADYRLLIPCTAHDIVEDLQDVFKFVSSTNFKGDAYTFKLDGDRIAVAGGSAGGLCTYLAAIHCNPKPKALISLYGSGGDFFTEHRLRVELGDFTWMGQTIRHIDPAMLADITFPYPQGTPTVETDVPVVLGSLVPSTDSRVTKRMALSSFLFQEGRNLDYYTGLHSPSISDALREVSKKGDATLEDFKKALPENMHRLFPLLCIDSQWPPSMILHGTEDDVVRLESSQNVRDAIKEAGVSVDLIEIGGQNHGFDIFPGAEEKYRVEFDRVKEFIRTYL</sequence>
<dbReference type="InterPro" id="IPR050300">
    <property type="entry name" value="GDXG_lipolytic_enzyme"/>
</dbReference>
<evidence type="ECO:0000259" key="2">
    <source>
        <dbReference type="Pfam" id="PF20434"/>
    </source>
</evidence>
<dbReference type="SUPFAM" id="SSF53474">
    <property type="entry name" value="alpha/beta-Hydrolases"/>
    <property type="match status" value="1"/>
</dbReference>
<accession>A0A8H4QXX6</accession>
<evidence type="ECO:0000256" key="1">
    <source>
        <dbReference type="ARBA" id="ARBA00022801"/>
    </source>
</evidence>